<dbReference type="InterPro" id="IPR020841">
    <property type="entry name" value="PKS_Beta-ketoAc_synthase_dom"/>
</dbReference>
<feature type="domain" description="Carrier" evidence="8">
    <location>
        <begin position="2078"/>
        <end position="2152"/>
    </location>
</feature>
<dbReference type="PROSITE" id="PS52004">
    <property type="entry name" value="KS3_2"/>
    <property type="match status" value="1"/>
</dbReference>
<dbReference type="SMART" id="SM00823">
    <property type="entry name" value="PKS_PP"/>
    <property type="match status" value="2"/>
</dbReference>
<protein>
    <submittedName>
        <fullName evidence="10">SDR family NAD(P)-dependent oxidoreductase</fullName>
    </submittedName>
</protein>
<evidence type="ECO:0000256" key="7">
    <source>
        <dbReference type="SAM" id="MobiDB-lite"/>
    </source>
</evidence>
<dbReference type="Pfam" id="PF16197">
    <property type="entry name" value="KAsynt_C_assoc"/>
    <property type="match status" value="1"/>
</dbReference>
<dbReference type="SMART" id="SM01294">
    <property type="entry name" value="PKS_PP_betabranch"/>
    <property type="match status" value="1"/>
</dbReference>
<evidence type="ECO:0000256" key="4">
    <source>
        <dbReference type="ARBA" id="ARBA00022679"/>
    </source>
</evidence>
<dbReference type="Proteomes" id="UP000031561">
    <property type="component" value="Unassembled WGS sequence"/>
</dbReference>
<dbReference type="SUPFAM" id="SSF47336">
    <property type="entry name" value="ACP-like"/>
    <property type="match status" value="2"/>
</dbReference>
<dbReference type="InterPro" id="IPR045851">
    <property type="entry name" value="AMP-bd_C_sf"/>
</dbReference>
<dbReference type="Pfam" id="PF00561">
    <property type="entry name" value="Abhydrolase_1"/>
    <property type="match status" value="1"/>
</dbReference>
<evidence type="ECO:0000256" key="2">
    <source>
        <dbReference type="ARBA" id="ARBA00022450"/>
    </source>
</evidence>
<feature type="domain" description="Carrier" evidence="8">
    <location>
        <begin position="600"/>
        <end position="683"/>
    </location>
</feature>
<dbReference type="InterPro" id="IPR020806">
    <property type="entry name" value="PKS_PP-bd"/>
</dbReference>
<dbReference type="InterPro" id="IPR009081">
    <property type="entry name" value="PP-bd_ACP"/>
</dbReference>
<evidence type="ECO:0000256" key="1">
    <source>
        <dbReference type="ARBA" id="ARBA00006432"/>
    </source>
</evidence>
<dbReference type="Pfam" id="PF00698">
    <property type="entry name" value="Acyl_transf_1"/>
    <property type="match status" value="1"/>
</dbReference>
<dbReference type="InterPro" id="IPR032821">
    <property type="entry name" value="PKS_assoc"/>
</dbReference>
<dbReference type="GO" id="GO:0016740">
    <property type="term" value="F:transferase activity"/>
    <property type="evidence" value="ECO:0007669"/>
    <property type="project" value="UniProtKB-KW"/>
</dbReference>
<dbReference type="Pfam" id="PF00109">
    <property type="entry name" value="ketoacyl-synt"/>
    <property type="match status" value="1"/>
</dbReference>
<dbReference type="PROSITE" id="PS00455">
    <property type="entry name" value="AMP_BINDING"/>
    <property type="match status" value="1"/>
</dbReference>
<dbReference type="InterPro" id="IPR006162">
    <property type="entry name" value="Ppantetheine_attach_site"/>
</dbReference>
<sequence>MHNCPTFVELLRERAQSHPDRLAFSFWSEGEAETDYLTYGELDRRARAIAAHLQARQLAGARALLLYAPNLDFITGFLGCLYAQVTAVPAYPPRSAQMMSRLTTIIEDAQAAIALTSSSLLETISHRFQDAHLTALADCLPTDCLDLDAADQWRPSQFTPEALAFLQYTSGSTGRPKGVMITHGNLIHNSRLINHAFEDTVESQGVSWLPPYHDMGLIGGVLQPLFIGSKTVLIPPVAFLQRPYRWLAAISKVKATTSGAPNFAYELCAKQIKPEQRSELDLSSWTLAFSGAEPIRSETLDLFAETFACCGFQREAFFPCYGMAETTLIVSGAKRWQRPVRCTVSEAALTQNQIQPASEDVPSKTLVSSGHPLLGLRVTIVDPKTHRALPEGQIGEIWVAGESVAQGYWGQPQQTQESFAASIEGSDPSSPTFLRTGDLGFLQQGDLYVTGRLKDLIIIRGRNHYPQDIEATVQTAHSALRVGCVAAFSVEQADQEVLVIVQEVERTALRRLDSAAVTRAIRQAVVEAHQLQPSAIVLLKTGGIPKTSSGKIQRFACRQRYLDQSLPVVGQWQASDPEIQSSSSLPLPSDPPLSSPGQSLETRAIQDWLVHRLAQQLNLSPQAVDIREPLSSFGLDSLAAVRLTADLEDWLAPRSPWIGPLSPTLIFDYPTIAQISQYLGTCASQPQAPPSASPLPGLAMDDIAVIGMACRFPGADTLEAFWQILEQGQSAITQAAAEPSDPDMLGAAPVRRFQQPMSGGFLRQVDGFDAAFFGISPREAEHLDPQQRLLLEVAWESFEQAGLPPHQLAGTATGVFVGISSNDYAQLQANDAASVYSGTGNAHSVAANRLSYLLDLHGPSLAVDTACSSSLVAVHLASQSLRQGECDCALAAGVNVILDEALTETFRQAGMLAPDGTCKTFDAEADGYVRGEGCGVVILKRLTDAQREGNPIWGVIRGSAMNQDGRSNGLTAPNGLAQQAVIRQALAQARIEPQQVSYIEAHGTGTALGDPIEVNALRQVFLPDRRANPPCWLGSVKTNVGHLEAAAGMAGLIKVLLALQHRKIPPHLHLKQINPLINLAGTPLQIPTQLQPWEATDPYAGVSSFGFGGTNAHVILGAAPDRPAPARPMPGTDRSFHLLTLSAKTPAALTALKQRYAACLGKQAWADLCHSANVGRSPLTERCVILSPDVQNAQILLTHSPDSPLPSTPAKLIQGPVPHATPPTLAFLFTGQGAQYPHMGRELFETHPDFRAILEECDRLLRPELDGVSLLHCLFSEAAQENGILDQTRITQPALFALEYALCRLWQSWGVQPDWVMGHSVGEYVAACIAGVFPLAAGLKLIAARARLMESVPVEGGMVVVFESPQTLQEILDHLEEPLVIAAYNGPENTVVSGSQAALVRFEAHLQRQGIKHKRLPVSQAFHSPLMEPMLAEFRQIAAAIDYQAPQIPIVSNVTRQPITAAIATADYWCEHVLAPVGFWESLQTLEDQKVTVFLEIGPKPTLTGMGRRCLAGQHQWLPSLRPGRSDWQQIQESLGQLFLLGYDIDWQGWDRGYGRQRVSLPTYPWQRRRYWLASLGQRSPSTQPSFYTVALQPLGRPPSDVRAGQWLFVGSPEHGQACAAVLPAHQTLQFCPGSGNRGREDWIADLRGLDRTVPLLGILEASSLSPATLLAPDTAQGFSMVALLQALEALGWRSPQPRLWMLTDPASEPPAQLGLAALAGLGKGIQLEHPECWGGLIQMADPRSQWLQVVAEINSVHQPESRIVYRQGDRYVDRLLPWKPPTDLTSQLPLCHEQGLYLITGGLGSLGLQTAQWLVRQGAQALLLVGRTAPSPQAQRILAKLEAQGVALTVIQADIAQAQTLDQLRRQIFSQGRSLLGIIHAAGVIEDHALLNLSVDHWKQVMAPKVQGAWLLHELSLDHSLDFFVCFSSVASVLGSPGQSHYSAANAGLDALAHYRQSQGLPALSINWGPWSEAGMATSPTVQRSIQRFGLQFLTPTQGFQQLDLLLRAARDPKSTVPAQIGCFIVDWATLSQAPGTQGLHPFLSAVLDSASRPHTKSPSPLDLDQLQRLSIDQSAQVLLEYLKQTLARILQVPAAQLQDQDHLMEMGADSLMVMDAIAQIQKDLDLMVYPREIYEHPHLESLARYLAREFHSTHGSLTPEASEPQAPSRIAEIPRAMAPRSTSLLLPSQKLPGAVLILSSPRAGSTLLRVMLAGHDRLFSPPELHLLPFGTMAERERDLLESHLGEGLQRALMDLCQLSAAESQAQIQRWQEEQTPIYEIYRQLQTLAGDRLLVDKSPTYAMQLDTLQRAEALFDQPKYIHLVRHPYAMIESFVKLRMDKLIGAPGMSPYSVAEQIWTQSNQNILQFRDRIDPHRLHCLTYETLVTHPRTALKGLCDFLEIPFRDTLLHPYEGDRLTDGVHRQSMSVGDPNFLKHRQIDATLADQWRRIHLPQPLRPETQQLAMQLGYELPTPALVSPPRGESLPAPDPAASAPMRESVLNVRGLDLCLCEWGPRDGDPILCLHGILDQGLIWEPVAMELVEAGYRVVAPDLRGHGKSDHVGPGGGYHLLDFLGDIVTLVEGMIDRPMFVIGHSLGSVVAGIFTRLRSQLVRHLILVEPVLPRPPQAEDALEAIQTFLEYTTSPPKHTVMKDLTMAVDRLRKAIPSLSLPFAQRLAERGTKPHGSGLIWRWDAVLRSRMSLTQQGGPLTRASYLKILSEIPVPLTAVYGDRSTFNRPEDLAAQHSALPHAQRIILPGGHNIALDAASDLAQCVLDAADRLTSSQPTP</sequence>
<dbReference type="InterPro" id="IPR013968">
    <property type="entry name" value="PKS_KR"/>
</dbReference>
<dbReference type="InterPro" id="IPR027417">
    <property type="entry name" value="P-loop_NTPase"/>
</dbReference>
<dbReference type="InterPro" id="IPR014030">
    <property type="entry name" value="Ketoacyl_synth_N"/>
</dbReference>
<dbReference type="InterPro" id="IPR036291">
    <property type="entry name" value="NAD(P)-bd_dom_sf"/>
</dbReference>
<reference evidence="10 11" key="1">
    <citation type="journal article" date="2015" name="Genome Announc.">
        <title>Draft Genome Sequence of Filamentous Marine Cyanobacterium Lyngbya confervoides Strain BDU141951.</title>
        <authorList>
            <person name="Chandrababunaidu M.M."/>
            <person name="Sen D."/>
            <person name="Tripathy S."/>
        </authorList>
    </citation>
    <scope>NUCLEOTIDE SEQUENCE [LARGE SCALE GENOMIC DNA]</scope>
    <source>
        <strain evidence="10 11">BDU141951</strain>
    </source>
</reference>
<dbReference type="PANTHER" id="PTHR43775:SF37">
    <property type="entry name" value="SI:DKEY-61P9.11"/>
    <property type="match status" value="1"/>
</dbReference>
<dbReference type="FunFam" id="3.40.50.12780:FF:000013">
    <property type="entry name" value="Long-chain-fatty-acid--AMP ligase FadD32"/>
    <property type="match status" value="1"/>
</dbReference>
<dbReference type="SUPFAM" id="SSF52151">
    <property type="entry name" value="FabD/lysophospholipase-like"/>
    <property type="match status" value="1"/>
</dbReference>
<evidence type="ECO:0000256" key="5">
    <source>
        <dbReference type="ARBA" id="ARBA00022832"/>
    </source>
</evidence>
<comment type="similarity">
    <text evidence="1">Belongs to the ATP-dependent AMP-binding enzyme family.</text>
</comment>
<dbReference type="Gene3D" id="3.30.300.30">
    <property type="match status" value="1"/>
</dbReference>
<dbReference type="InterPro" id="IPR000073">
    <property type="entry name" value="AB_hydrolase_1"/>
</dbReference>
<evidence type="ECO:0000259" key="9">
    <source>
        <dbReference type="PROSITE" id="PS52004"/>
    </source>
</evidence>
<proteinExistence type="inferred from homology"/>
<evidence type="ECO:0000313" key="11">
    <source>
        <dbReference type="Proteomes" id="UP000031561"/>
    </source>
</evidence>
<dbReference type="InterPro" id="IPR020845">
    <property type="entry name" value="AMP-binding_CS"/>
</dbReference>
<dbReference type="FunFam" id="3.40.366.10:FF:000002">
    <property type="entry name" value="Probable polyketide synthase 2"/>
    <property type="match status" value="1"/>
</dbReference>
<keyword evidence="6" id="KW-0443">Lipid metabolism</keyword>
<keyword evidence="3" id="KW-0597">Phosphoprotein</keyword>
<dbReference type="InterPro" id="IPR040097">
    <property type="entry name" value="FAAL/FAAC"/>
</dbReference>
<dbReference type="RefSeq" id="WP_166275387.1">
    <property type="nucleotide sequence ID" value="NZ_JTHE03000079.1"/>
</dbReference>
<dbReference type="Pfam" id="PF08659">
    <property type="entry name" value="KR"/>
    <property type="match status" value="1"/>
</dbReference>
<dbReference type="GO" id="GO:0006631">
    <property type="term" value="P:fatty acid metabolic process"/>
    <property type="evidence" value="ECO:0007669"/>
    <property type="project" value="UniProtKB-KW"/>
</dbReference>
<dbReference type="InterPro" id="IPR029058">
    <property type="entry name" value="AB_hydrolase_fold"/>
</dbReference>
<dbReference type="Gene3D" id="3.40.366.10">
    <property type="entry name" value="Malonyl-Coenzyme A Acyl Carrier Protein, domain 2"/>
    <property type="match status" value="1"/>
</dbReference>
<dbReference type="InterPro" id="IPR025110">
    <property type="entry name" value="AMP-bd_C"/>
</dbReference>
<dbReference type="SUPFAM" id="SSF52540">
    <property type="entry name" value="P-loop containing nucleoside triphosphate hydrolases"/>
    <property type="match status" value="1"/>
</dbReference>
<dbReference type="Gene3D" id="3.40.50.300">
    <property type="entry name" value="P-loop containing nucleotide triphosphate hydrolases"/>
    <property type="match status" value="1"/>
</dbReference>
<dbReference type="Pfam" id="PF02801">
    <property type="entry name" value="Ketoacyl-synt_C"/>
    <property type="match status" value="1"/>
</dbReference>
<dbReference type="InterPro" id="IPR057326">
    <property type="entry name" value="KR_dom"/>
</dbReference>
<dbReference type="InterPro" id="IPR036736">
    <property type="entry name" value="ACP-like_sf"/>
</dbReference>
<dbReference type="Gene3D" id="3.40.50.1820">
    <property type="entry name" value="alpha/beta hydrolase"/>
    <property type="match status" value="1"/>
</dbReference>
<dbReference type="SUPFAM" id="SSF51735">
    <property type="entry name" value="NAD(P)-binding Rossmann-fold domains"/>
    <property type="match status" value="2"/>
</dbReference>
<dbReference type="SMART" id="SM00827">
    <property type="entry name" value="PKS_AT"/>
    <property type="match status" value="1"/>
</dbReference>
<dbReference type="InterPro" id="IPR001227">
    <property type="entry name" value="Ac_transferase_dom_sf"/>
</dbReference>
<dbReference type="InterPro" id="IPR016036">
    <property type="entry name" value="Malonyl_transacylase_ACP-bd"/>
</dbReference>
<dbReference type="InterPro" id="IPR014043">
    <property type="entry name" value="Acyl_transferase_dom"/>
</dbReference>
<feature type="region of interest" description="Disordered" evidence="7">
    <location>
        <begin position="579"/>
        <end position="598"/>
    </location>
</feature>
<dbReference type="FunFam" id="3.40.47.10:FF:000019">
    <property type="entry name" value="Polyketide synthase type I"/>
    <property type="match status" value="1"/>
</dbReference>
<dbReference type="PROSITE" id="PS00606">
    <property type="entry name" value="KS3_1"/>
    <property type="match status" value="1"/>
</dbReference>
<evidence type="ECO:0000256" key="6">
    <source>
        <dbReference type="ARBA" id="ARBA00023098"/>
    </source>
</evidence>
<evidence type="ECO:0000256" key="3">
    <source>
        <dbReference type="ARBA" id="ARBA00022553"/>
    </source>
</evidence>
<dbReference type="EMBL" id="JTHE03000079">
    <property type="protein sequence ID" value="MCM1983811.1"/>
    <property type="molecule type" value="Genomic_DNA"/>
</dbReference>
<dbReference type="Pfam" id="PF23024">
    <property type="entry name" value="AMP-dom_DIP2-like"/>
    <property type="match status" value="1"/>
</dbReference>
<keyword evidence="4" id="KW-0808">Transferase</keyword>
<name>A0ABD4T4T6_9CYAN</name>
<dbReference type="Gene3D" id="3.40.50.720">
    <property type="entry name" value="NAD(P)-binding Rossmann-like Domain"/>
    <property type="match status" value="1"/>
</dbReference>
<keyword evidence="5" id="KW-0276">Fatty acid metabolism</keyword>
<keyword evidence="11" id="KW-1185">Reference proteome</keyword>
<dbReference type="SMART" id="SM00822">
    <property type="entry name" value="PKS_KR"/>
    <property type="match status" value="1"/>
</dbReference>
<gene>
    <name evidence="10" type="ORF">QQ91_0013395</name>
</gene>
<dbReference type="CDD" id="cd08955">
    <property type="entry name" value="KR_2_FAS_SDR_x"/>
    <property type="match status" value="1"/>
</dbReference>
<keyword evidence="2" id="KW-0596">Phosphopantetheine</keyword>
<accession>A0ABD4T4T6</accession>
<dbReference type="Gene3D" id="3.40.47.10">
    <property type="match status" value="1"/>
</dbReference>
<dbReference type="Pfam" id="PF00501">
    <property type="entry name" value="AMP-binding"/>
    <property type="match status" value="1"/>
</dbReference>
<dbReference type="SUPFAM" id="SSF56801">
    <property type="entry name" value="Acetyl-CoA synthetase-like"/>
    <property type="match status" value="1"/>
</dbReference>
<dbReference type="InterPro" id="IPR016035">
    <property type="entry name" value="Acyl_Trfase/lysoPLipase"/>
</dbReference>
<dbReference type="Gene3D" id="3.40.50.12780">
    <property type="entry name" value="N-terminal domain of ligase-like"/>
    <property type="match status" value="1"/>
</dbReference>
<dbReference type="PROSITE" id="PS00012">
    <property type="entry name" value="PHOSPHOPANTETHEINE"/>
    <property type="match status" value="2"/>
</dbReference>
<dbReference type="InterPro" id="IPR000873">
    <property type="entry name" value="AMP-dep_synth/lig_dom"/>
</dbReference>
<dbReference type="CDD" id="cd05931">
    <property type="entry name" value="FAAL"/>
    <property type="match status" value="1"/>
</dbReference>
<evidence type="ECO:0000313" key="10">
    <source>
        <dbReference type="EMBL" id="MCM1983811.1"/>
    </source>
</evidence>
<dbReference type="InterPro" id="IPR014031">
    <property type="entry name" value="Ketoacyl_synth_C"/>
</dbReference>
<dbReference type="SUPFAM" id="SSF53901">
    <property type="entry name" value="Thiolase-like"/>
    <property type="match status" value="1"/>
</dbReference>
<dbReference type="Pfam" id="PF00550">
    <property type="entry name" value="PP-binding"/>
    <property type="match status" value="2"/>
</dbReference>
<dbReference type="PROSITE" id="PS50075">
    <property type="entry name" value="CARRIER"/>
    <property type="match status" value="2"/>
</dbReference>
<dbReference type="InterPro" id="IPR016039">
    <property type="entry name" value="Thiolase-like"/>
</dbReference>
<dbReference type="Pfam" id="PF13469">
    <property type="entry name" value="Sulfotransfer_3"/>
    <property type="match status" value="1"/>
</dbReference>
<feature type="domain" description="Ketosynthase family 3 (KS3)" evidence="9">
    <location>
        <begin position="700"/>
        <end position="1118"/>
    </location>
</feature>
<comment type="caution">
    <text evidence="10">The sequence shown here is derived from an EMBL/GenBank/DDBJ whole genome shotgun (WGS) entry which is preliminary data.</text>
</comment>
<organism evidence="10 11">
    <name type="scientific">Lyngbya confervoides BDU141951</name>
    <dbReference type="NCBI Taxonomy" id="1574623"/>
    <lineage>
        <taxon>Bacteria</taxon>
        <taxon>Bacillati</taxon>
        <taxon>Cyanobacteriota</taxon>
        <taxon>Cyanophyceae</taxon>
        <taxon>Oscillatoriophycideae</taxon>
        <taxon>Oscillatoriales</taxon>
        <taxon>Microcoleaceae</taxon>
        <taxon>Lyngbya</taxon>
    </lineage>
</organism>
<dbReference type="SUPFAM" id="SSF55048">
    <property type="entry name" value="Probable ACP-binding domain of malonyl-CoA ACP transacylase"/>
    <property type="match status" value="1"/>
</dbReference>
<dbReference type="InterPro" id="IPR042099">
    <property type="entry name" value="ANL_N_sf"/>
</dbReference>
<dbReference type="GO" id="GO:0008610">
    <property type="term" value="P:lipid biosynthetic process"/>
    <property type="evidence" value="ECO:0007669"/>
    <property type="project" value="UniProtKB-ARBA"/>
</dbReference>
<dbReference type="CDD" id="cd00833">
    <property type="entry name" value="PKS"/>
    <property type="match status" value="1"/>
</dbReference>
<dbReference type="InterPro" id="IPR050091">
    <property type="entry name" value="PKS_NRPS_Biosynth_Enz"/>
</dbReference>
<dbReference type="SUPFAM" id="SSF53474">
    <property type="entry name" value="alpha/beta-Hydrolases"/>
    <property type="match status" value="1"/>
</dbReference>
<dbReference type="InterPro" id="IPR018201">
    <property type="entry name" value="Ketoacyl_synth_AS"/>
</dbReference>
<dbReference type="GO" id="GO:0071766">
    <property type="term" value="P:Actinobacterium-type cell wall biogenesis"/>
    <property type="evidence" value="ECO:0007669"/>
    <property type="project" value="UniProtKB-ARBA"/>
</dbReference>
<dbReference type="Gene3D" id="3.30.70.3290">
    <property type="match status" value="1"/>
</dbReference>
<dbReference type="Gene3D" id="1.10.1200.10">
    <property type="entry name" value="ACP-like"/>
    <property type="match status" value="2"/>
</dbReference>
<dbReference type="PANTHER" id="PTHR43775">
    <property type="entry name" value="FATTY ACID SYNTHASE"/>
    <property type="match status" value="1"/>
</dbReference>
<evidence type="ECO:0000259" key="8">
    <source>
        <dbReference type="PROSITE" id="PS50075"/>
    </source>
</evidence>
<dbReference type="SMART" id="SM00825">
    <property type="entry name" value="PKS_KS"/>
    <property type="match status" value="1"/>
</dbReference>